<keyword evidence="7" id="KW-1185">Reference proteome</keyword>
<dbReference type="CDD" id="cd01106">
    <property type="entry name" value="HTH_TipAL-Mta"/>
    <property type="match status" value="1"/>
</dbReference>
<dbReference type="SUPFAM" id="SSF46955">
    <property type="entry name" value="Putative DNA-binding domain"/>
    <property type="match status" value="1"/>
</dbReference>
<reference evidence="6 7" key="1">
    <citation type="submission" date="2019-06" db="EMBL/GenBank/DDBJ databases">
        <title>Whole genome shotgun sequence of Brevibacillus reuszeri NBRC 15719.</title>
        <authorList>
            <person name="Hosoyama A."/>
            <person name="Uohara A."/>
            <person name="Ohji S."/>
            <person name="Ichikawa N."/>
        </authorList>
    </citation>
    <scope>NUCLEOTIDE SEQUENCE [LARGE SCALE GENOMIC DNA]</scope>
    <source>
        <strain evidence="6 7">NBRC 15719</strain>
    </source>
</reference>
<keyword evidence="2" id="KW-0805">Transcription regulation</keyword>
<dbReference type="Proteomes" id="UP000319578">
    <property type="component" value="Unassembled WGS sequence"/>
</dbReference>
<evidence type="ECO:0000313" key="6">
    <source>
        <dbReference type="EMBL" id="GED69964.1"/>
    </source>
</evidence>
<protein>
    <recommendedName>
        <fullName evidence="5">HTH merR-type domain-containing protein</fullName>
    </recommendedName>
</protein>
<dbReference type="EMBL" id="BJON01000014">
    <property type="protein sequence ID" value="GED69964.1"/>
    <property type="molecule type" value="Genomic_DNA"/>
</dbReference>
<organism evidence="6 7">
    <name type="scientific">Brevibacillus reuszeri</name>
    <dbReference type="NCBI Taxonomy" id="54915"/>
    <lineage>
        <taxon>Bacteria</taxon>
        <taxon>Bacillati</taxon>
        <taxon>Bacillota</taxon>
        <taxon>Bacilli</taxon>
        <taxon>Bacillales</taxon>
        <taxon>Paenibacillaceae</taxon>
        <taxon>Brevibacillus</taxon>
    </lineage>
</organism>
<dbReference type="Gene3D" id="1.10.1660.10">
    <property type="match status" value="1"/>
</dbReference>
<dbReference type="InterPro" id="IPR047057">
    <property type="entry name" value="MerR_fam"/>
</dbReference>
<evidence type="ECO:0000259" key="5">
    <source>
        <dbReference type="PROSITE" id="PS50937"/>
    </source>
</evidence>
<evidence type="ECO:0000313" key="7">
    <source>
        <dbReference type="Proteomes" id="UP000319578"/>
    </source>
</evidence>
<evidence type="ECO:0000256" key="2">
    <source>
        <dbReference type="ARBA" id="ARBA00023015"/>
    </source>
</evidence>
<dbReference type="SMART" id="SM00422">
    <property type="entry name" value="HTH_MERR"/>
    <property type="match status" value="1"/>
</dbReference>
<evidence type="ECO:0000256" key="3">
    <source>
        <dbReference type="ARBA" id="ARBA00023125"/>
    </source>
</evidence>
<proteinExistence type="predicted"/>
<dbReference type="InterPro" id="IPR000551">
    <property type="entry name" value="MerR-type_HTH_dom"/>
</dbReference>
<evidence type="ECO:0000256" key="4">
    <source>
        <dbReference type="ARBA" id="ARBA00023163"/>
    </source>
</evidence>
<dbReference type="Pfam" id="PF13411">
    <property type="entry name" value="MerR_1"/>
    <property type="match status" value="1"/>
</dbReference>
<feature type="domain" description="HTH merR-type" evidence="5">
    <location>
        <begin position="23"/>
        <end position="92"/>
    </location>
</feature>
<keyword evidence="4" id="KW-0804">Transcription</keyword>
<gene>
    <name evidence="6" type="ORF">BRE01_36660</name>
</gene>
<evidence type="ECO:0000256" key="1">
    <source>
        <dbReference type="ARBA" id="ARBA00022491"/>
    </source>
</evidence>
<dbReference type="RefSeq" id="WP_161807302.1">
    <property type="nucleotide sequence ID" value="NZ_BJON01000014.1"/>
</dbReference>
<dbReference type="PANTHER" id="PTHR30204">
    <property type="entry name" value="REDOX-CYCLING DRUG-SENSING TRANSCRIPTIONAL ACTIVATOR SOXR"/>
    <property type="match status" value="1"/>
</dbReference>
<accession>A0ABQ0TQ49</accession>
<dbReference type="PANTHER" id="PTHR30204:SF69">
    <property type="entry name" value="MERR-FAMILY TRANSCRIPTIONAL REGULATOR"/>
    <property type="match status" value="1"/>
</dbReference>
<keyword evidence="1" id="KW-0678">Repressor</keyword>
<comment type="caution">
    <text evidence="6">The sequence shown here is derived from an EMBL/GenBank/DDBJ whole genome shotgun (WGS) entry which is preliminary data.</text>
</comment>
<dbReference type="PRINTS" id="PR00040">
    <property type="entry name" value="HTHMERR"/>
</dbReference>
<name>A0ABQ0TQ49_9BACL</name>
<keyword evidence="3" id="KW-0238">DNA-binding</keyword>
<dbReference type="PROSITE" id="PS50937">
    <property type="entry name" value="HTH_MERR_2"/>
    <property type="match status" value="1"/>
</dbReference>
<dbReference type="InterPro" id="IPR009061">
    <property type="entry name" value="DNA-bd_dom_put_sf"/>
</dbReference>
<sequence>MQSDSRNAIKQQDTCGRSTFVRKYTIGEVAKLTDSNVRTVRYYDEIGLLKPAEVTSGRYRLYTTEEIWRLKLILTLRYLGFDMKEIRNLISGEKSVAKVINWQIEALSAQIRTLTNIKEILQQTAQSDYGEDSLHYMHEMVESIALSSAERKQLIFEQMKDLMFPDEVPYAWRDALLKRLKTCFDEEGKLSAEQIAALNEIEKMLDQPEFIAEAKLSATPYLNMILLDKIDIPTWDQYMQEISSRVIDAIQQKATYDSEVVQSIIHDYVSYFAIGENVPYTPAYFQKFAKKVVPLDTNKVDCFTLQCITLNPRLKWMTQANVLMVKGIQRLAQLEQE</sequence>